<dbReference type="Proteomes" id="UP001153269">
    <property type="component" value="Unassembled WGS sequence"/>
</dbReference>
<evidence type="ECO:0000313" key="2">
    <source>
        <dbReference type="EMBL" id="CAB1417846.1"/>
    </source>
</evidence>
<organism evidence="2 3">
    <name type="scientific">Pleuronectes platessa</name>
    <name type="common">European plaice</name>
    <dbReference type="NCBI Taxonomy" id="8262"/>
    <lineage>
        <taxon>Eukaryota</taxon>
        <taxon>Metazoa</taxon>
        <taxon>Chordata</taxon>
        <taxon>Craniata</taxon>
        <taxon>Vertebrata</taxon>
        <taxon>Euteleostomi</taxon>
        <taxon>Actinopterygii</taxon>
        <taxon>Neopterygii</taxon>
        <taxon>Teleostei</taxon>
        <taxon>Neoteleostei</taxon>
        <taxon>Acanthomorphata</taxon>
        <taxon>Carangaria</taxon>
        <taxon>Pleuronectiformes</taxon>
        <taxon>Pleuronectoidei</taxon>
        <taxon>Pleuronectidae</taxon>
        <taxon>Pleuronectes</taxon>
    </lineage>
</organism>
<keyword evidence="3" id="KW-1185">Reference proteome</keyword>
<protein>
    <recommendedName>
        <fullName evidence="4">Secreted protein</fullName>
    </recommendedName>
</protein>
<feature type="signal peptide" evidence="1">
    <location>
        <begin position="1"/>
        <end position="29"/>
    </location>
</feature>
<accession>A0A9N7TRJ9</accession>
<reference evidence="2" key="1">
    <citation type="submission" date="2020-03" db="EMBL/GenBank/DDBJ databases">
        <authorList>
            <person name="Weist P."/>
        </authorList>
    </citation>
    <scope>NUCLEOTIDE SEQUENCE</scope>
</reference>
<evidence type="ECO:0008006" key="4">
    <source>
        <dbReference type="Google" id="ProtNLM"/>
    </source>
</evidence>
<keyword evidence="1" id="KW-0732">Signal</keyword>
<sequence>MTSALLPPSFAPCLFSFLLLSLPFSCATGYRAEMIIVRVEKVETALRSRKRLGRATGCNTHIQMQLLSSFGSIRNVAAGL</sequence>
<evidence type="ECO:0000313" key="3">
    <source>
        <dbReference type="Proteomes" id="UP001153269"/>
    </source>
</evidence>
<proteinExistence type="predicted"/>
<dbReference type="AlphaFoldDB" id="A0A9N7TRJ9"/>
<dbReference type="EMBL" id="CADEAL010000288">
    <property type="protein sequence ID" value="CAB1417846.1"/>
    <property type="molecule type" value="Genomic_DNA"/>
</dbReference>
<feature type="chain" id="PRO_5040109325" description="Secreted protein" evidence="1">
    <location>
        <begin position="30"/>
        <end position="80"/>
    </location>
</feature>
<evidence type="ECO:0000256" key="1">
    <source>
        <dbReference type="SAM" id="SignalP"/>
    </source>
</evidence>
<gene>
    <name evidence="2" type="ORF">PLEPLA_LOCUS5665</name>
</gene>
<comment type="caution">
    <text evidence="2">The sequence shown here is derived from an EMBL/GenBank/DDBJ whole genome shotgun (WGS) entry which is preliminary data.</text>
</comment>
<name>A0A9N7TRJ9_PLEPL</name>